<proteinExistence type="inferred from homology"/>
<gene>
    <name evidence="8" type="ORF">I316_05421</name>
</gene>
<dbReference type="Proteomes" id="UP000092666">
    <property type="component" value="Unassembled WGS sequence"/>
</dbReference>
<feature type="compositionally biased region" description="Low complexity" evidence="7">
    <location>
        <begin position="33"/>
        <end position="49"/>
    </location>
</feature>
<comment type="cofactor">
    <cofactor evidence="1">
        <name>pyridoxal 5'-phosphate</name>
        <dbReference type="ChEBI" id="CHEBI:597326"/>
    </cofactor>
</comment>
<dbReference type="EMBL" id="KV700128">
    <property type="protein sequence ID" value="OCF32786.1"/>
    <property type="molecule type" value="Genomic_DNA"/>
</dbReference>
<keyword evidence="4" id="KW-0808">Transferase</keyword>
<dbReference type="InterPro" id="IPR005814">
    <property type="entry name" value="Aminotrans_3"/>
</dbReference>
<dbReference type="InterPro" id="IPR049704">
    <property type="entry name" value="Aminotrans_3_PPA_site"/>
</dbReference>
<protein>
    <submittedName>
        <fullName evidence="8">4-aminobutyrate transaminase</fullName>
    </submittedName>
</protein>
<dbReference type="Gene3D" id="3.90.1150.10">
    <property type="entry name" value="Aspartate Aminotransferase, domain 1"/>
    <property type="match status" value="1"/>
</dbReference>
<dbReference type="PIRSF" id="PIRSF000521">
    <property type="entry name" value="Transaminase_4ab_Lys_Orn"/>
    <property type="match status" value="1"/>
</dbReference>
<evidence type="ECO:0000256" key="7">
    <source>
        <dbReference type="SAM" id="MobiDB-lite"/>
    </source>
</evidence>
<dbReference type="SUPFAM" id="SSF53383">
    <property type="entry name" value="PLP-dependent transferases"/>
    <property type="match status" value="1"/>
</dbReference>
<evidence type="ECO:0000313" key="9">
    <source>
        <dbReference type="Proteomes" id="UP000092666"/>
    </source>
</evidence>
<dbReference type="GO" id="GO:0030170">
    <property type="term" value="F:pyridoxal phosphate binding"/>
    <property type="evidence" value="ECO:0007669"/>
    <property type="project" value="InterPro"/>
</dbReference>
<evidence type="ECO:0000256" key="5">
    <source>
        <dbReference type="ARBA" id="ARBA00022898"/>
    </source>
</evidence>
<name>A0A1B9GP54_9TREE</name>
<dbReference type="InterPro" id="IPR015422">
    <property type="entry name" value="PyrdxlP-dep_Trfase_small"/>
</dbReference>
<dbReference type="FunFam" id="3.40.640.10:FF:000013">
    <property type="entry name" value="4-aminobutyrate aminotransferase"/>
    <property type="match status" value="1"/>
</dbReference>
<dbReference type="STRING" id="1296120.A0A1B9GP54"/>
<dbReference type="InterPro" id="IPR015424">
    <property type="entry name" value="PyrdxlP-dep_Trfase"/>
</dbReference>
<dbReference type="GO" id="GO:0008483">
    <property type="term" value="F:transaminase activity"/>
    <property type="evidence" value="ECO:0007669"/>
    <property type="project" value="UniProtKB-KW"/>
</dbReference>
<evidence type="ECO:0000256" key="4">
    <source>
        <dbReference type="ARBA" id="ARBA00022679"/>
    </source>
</evidence>
<organism evidence="8 9">
    <name type="scientific">Kwoniella heveanensis BCC8398</name>
    <dbReference type="NCBI Taxonomy" id="1296120"/>
    <lineage>
        <taxon>Eukaryota</taxon>
        <taxon>Fungi</taxon>
        <taxon>Dikarya</taxon>
        <taxon>Basidiomycota</taxon>
        <taxon>Agaricomycotina</taxon>
        <taxon>Tremellomycetes</taxon>
        <taxon>Tremellales</taxon>
        <taxon>Cryptococcaceae</taxon>
        <taxon>Kwoniella</taxon>
    </lineage>
</organism>
<evidence type="ECO:0000256" key="3">
    <source>
        <dbReference type="ARBA" id="ARBA00022576"/>
    </source>
</evidence>
<comment type="similarity">
    <text evidence="2 6">Belongs to the class-III pyridoxal-phosphate-dependent aminotransferase family.</text>
</comment>
<dbReference type="Gene3D" id="3.40.640.10">
    <property type="entry name" value="Type I PLP-dependent aspartate aminotransferase-like (Major domain)"/>
    <property type="match status" value="1"/>
</dbReference>
<dbReference type="InterPro" id="IPR050103">
    <property type="entry name" value="Class-III_PLP-dep_AT"/>
</dbReference>
<dbReference type="InterPro" id="IPR015421">
    <property type="entry name" value="PyrdxlP-dep_Trfase_major"/>
</dbReference>
<dbReference type="AlphaFoldDB" id="A0A1B9GP54"/>
<dbReference type="PROSITE" id="PS00600">
    <property type="entry name" value="AA_TRANSFER_CLASS_3"/>
    <property type="match status" value="1"/>
</dbReference>
<feature type="region of interest" description="Disordered" evidence="7">
    <location>
        <begin position="33"/>
        <end position="62"/>
    </location>
</feature>
<dbReference type="PANTHER" id="PTHR11986">
    <property type="entry name" value="AMINOTRANSFERASE CLASS III"/>
    <property type="match status" value="1"/>
</dbReference>
<sequence>MSLRLLTRSIPRSSKFSSRSIAFTAAPARASFSTSSSSSYASPALAQQSTENNNNDMPAPTRSAAQWSDFGRDHVCHGLGRLKDHVIVRGDGLDLYTAEGKKLLDFTAGIGVTNLGHCHPHVSQAAAAQVNNLVHLQCSISFHAPYLQLIEKLLPAMPHESLDQFFFWNSGSEAVEAAIKLARQATGRQNLIVFNGAYHGRTMGSGALTRSKPIYTQGTGPLMPGVFSTAFPYWHSLGVNPSTSEEELVRLAEHQLDLILRQQTAPKDVAAIFIEPVQGEGGYVACPPAFLKHLRQVCDKHGILLVIDEVQSGFFRTGSYFAIDQLAPELRPDVLVFAKGVANGFPISGIASNKDLMSKLDVGSMGGTYSGNAVACAAGVAAQEVYQSGEIEKNVAARGAELTDYLRKIADSPKTKHLVAEVRTMGLMSSIEFRIPTDPLTLEGVPQGTNVPKNIGKRVQEYCLDRDLMVLTTSCFDTIRFIPALTVSQEQIKTAMDIFTAAVENVAREG</sequence>
<reference evidence="8 9" key="1">
    <citation type="submission" date="2013-07" db="EMBL/GenBank/DDBJ databases">
        <title>The Genome Sequence of Cryptococcus heveanensis BCC8398.</title>
        <authorList>
            <consortium name="The Broad Institute Genome Sequencing Platform"/>
            <person name="Cuomo C."/>
            <person name="Litvintseva A."/>
            <person name="Chen Y."/>
            <person name="Heitman J."/>
            <person name="Sun S."/>
            <person name="Springer D."/>
            <person name="Dromer F."/>
            <person name="Young S.K."/>
            <person name="Zeng Q."/>
            <person name="Gargeya S."/>
            <person name="Fitzgerald M."/>
            <person name="Abouelleil A."/>
            <person name="Alvarado L."/>
            <person name="Berlin A.M."/>
            <person name="Chapman S.B."/>
            <person name="Dewar J."/>
            <person name="Goldberg J."/>
            <person name="Griggs A."/>
            <person name="Gujja S."/>
            <person name="Hansen M."/>
            <person name="Howarth C."/>
            <person name="Imamovic A."/>
            <person name="Larimer J."/>
            <person name="McCowan C."/>
            <person name="Murphy C."/>
            <person name="Pearson M."/>
            <person name="Priest M."/>
            <person name="Roberts A."/>
            <person name="Saif S."/>
            <person name="Shea T."/>
            <person name="Sykes S."/>
            <person name="Wortman J."/>
            <person name="Nusbaum C."/>
            <person name="Birren B."/>
        </authorList>
    </citation>
    <scope>NUCLEOTIDE SEQUENCE [LARGE SCALE GENOMIC DNA]</scope>
    <source>
        <strain evidence="8 9">BCC8398</strain>
    </source>
</reference>
<evidence type="ECO:0000256" key="1">
    <source>
        <dbReference type="ARBA" id="ARBA00001933"/>
    </source>
</evidence>
<dbReference type="OrthoDB" id="10260828at2759"/>
<keyword evidence="5 6" id="KW-0663">Pyridoxal phosphate</keyword>
<evidence type="ECO:0000256" key="6">
    <source>
        <dbReference type="RuleBase" id="RU003560"/>
    </source>
</evidence>
<reference evidence="9" key="2">
    <citation type="submission" date="2013-12" db="EMBL/GenBank/DDBJ databases">
        <title>Evolution of pathogenesis and genome organization in the Tremellales.</title>
        <authorList>
            <person name="Cuomo C."/>
            <person name="Litvintseva A."/>
            <person name="Heitman J."/>
            <person name="Chen Y."/>
            <person name="Sun S."/>
            <person name="Springer D."/>
            <person name="Dromer F."/>
            <person name="Young S."/>
            <person name="Zeng Q."/>
            <person name="Chapman S."/>
            <person name="Gujja S."/>
            <person name="Saif S."/>
            <person name="Birren B."/>
        </authorList>
    </citation>
    <scope>NUCLEOTIDE SEQUENCE [LARGE SCALE GENOMIC DNA]</scope>
    <source>
        <strain evidence="9">BCC8398</strain>
    </source>
</reference>
<dbReference type="GO" id="GO:0042802">
    <property type="term" value="F:identical protein binding"/>
    <property type="evidence" value="ECO:0007669"/>
    <property type="project" value="TreeGrafter"/>
</dbReference>
<keyword evidence="3" id="KW-0032">Aminotransferase</keyword>
<dbReference type="Pfam" id="PF00202">
    <property type="entry name" value="Aminotran_3"/>
    <property type="match status" value="1"/>
</dbReference>
<keyword evidence="9" id="KW-1185">Reference proteome</keyword>
<evidence type="ECO:0000256" key="2">
    <source>
        <dbReference type="ARBA" id="ARBA00008954"/>
    </source>
</evidence>
<dbReference type="CDD" id="cd00610">
    <property type="entry name" value="OAT_like"/>
    <property type="match status" value="1"/>
</dbReference>
<accession>A0A1B9GP54</accession>
<evidence type="ECO:0000313" key="8">
    <source>
        <dbReference type="EMBL" id="OCF32786.1"/>
    </source>
</evidence>